<evidence type="ECO:0000256" key="4">
    <source>
        <dbReference type="ARBA" id="ARBA00023210"/>
    </source>
</evidence>
<dbReference type="InterPro" id="IPR008280">
    <property type="entry name" value="Tub_FtsZ_C"/>
</dbReference>
<keyword evidence="7" id="KW-1185">Reference proteome</keyword>
<dbReference type="Pfam" id="PF12327">
    <property type="entry name" value="FtsZ_C"/>
    <property type="match status" value="1"/>
</dbReference>
<comment type="caution">
    <text evidence="6">The sequence shown here is derived from an EMBL/GenBank/DDBJ whole genome shotgun (WGS) entry which is preliminary data.</text>
</comment>
<dbReference type="Proteomes" id="UP001596333">
    <property type="component" value="Unassembled WGS sequence"/>
</dbReference>
<proteinExistence type="predicted"/>
<reference evidence="6 7" key="1">
    <citation type="journal article" date="2019" name="Int. J. Syst. Evol. Microbiol.">
        <title>The Global Catalogue of Microorganisms (GCM) 10K type strain sequencing project: providing services to taxonomists for standard genome sequencing and annotation.</title>
        <authorList>
            <consortium name="The Broad Institute Genomics Platform"/>
            <consortium name="The Broad Institute Genome Sequencing Center for Infectious Disease"/>
            <person name="Wu L."/>
            <person name="Ma J."/>
        </authorList>
    </citation>
    <scope>NUCLEOTIDE SEQUENCE [LARGE SCALE GENOMIC DNA]</scope>
    <source>
        <strain evidence="6 7">Y73</strain>
    </source>
</reference>
<sequence>MPPRDDLREAAAELEGSVVVCGVGDYADTVAAVASSDSRFVGMSEFVAAVGPSTAAVDEASAVGGEAGVGSPAAVVIAVDPSGSSTGAEPPIEAVEEADAVLEAIDATGAFTVAVVPGCGASADDLSALGERVDAVLLAGDGSESVDAGAVTDADAVADAIRTFLAVVQEPGFVNLDLTDAETVLSSGTAALGVGSGARDAPSVAVDDAFSSLPTDVDPTDASAVLVDVVVDPVTSIAAATDAIAAVRERIGVDANVIWGGAVDESAAAELTVRVVVADVRHAPVLDAGDPCPRCDAPLSAYAFGASETLSCDACGYSGISMRRD</sequence>
<dbReference type="SMART" id="SM00865">
    <property type="entry name" value="Tubulin_C"/>
    <property type="match status" value="1"/>
</dbReference>
<dbReference type="InterPro" id="IPR036525">
    <property type="entry name" value="Tubulin/FtsZ_GTPase_sf"/>
</dbReference>
<dbReference type="GO" id="GO:0005525">
    <property type="term" value="F:GTP binding"/>
    <property type="evidence" value="ECO:0007669"/>
    <property type="project" value="UniProtKB-KW"/>
</dbReference>
<keyword evidence="1" id="KW-0963">Cytoplasm</keyword>
<dbReference type="AlphaFoldDB" id="A0ABD5UMM6"/>
<name>A0ABD5UMM6_9EURY</name>
<evidence type="ECO:0000256" key="2">
    <source>
        <dbReference type="ARBA" id="ARBA00022741"/>
    </source>
</evidence>
<organism evidence="6 7">
    <name type="scientific">Halorubrum trueperi</name>
    <dbReference type="NCBI Taxonomy" id="2004704"/>
    <lineage>
        <taxon>Archaea</taxon>
        <taxon>Methanobacteriati</taxon>
        <taxon>Methanobacteriota</taxon>
        <taxon>Stenosarchaea group</taxon>
        <taxon>Halobacteria</taxon>
        <taxon>Halobacteriales</taxon>
        <taxon>Haloferacaceae</taxon>
        <taxon>Halorubrum</taxon>
    </lineage>
</organism>
<dbReference type="SUPFAM" id="SSF55307">
    <property type="entry name" value="Tubulin C-terminal domain-like"/>
    <property type="match status" value="1"/>
</dbReference>
<accession>A0ABD5UMM6</accession>
<keyword evidence="3" id="KW-0342">GTP-binding</keyword>
<evidence type="ECO:0000313" key="6">
    <source>
        <dbReference type="EMBL" id="MFC6890717.1"/>
    </source>
</evidence>
<dbReference type="Gene3D" id="3.40.50.1440">
    <property type="entry name" value="Tubulin/FtsZ, GTPase domain"/>
    <property type="match status" value="1"/>
</dbReference>
<dbReference type="InterPro" id="IPR018316">
    <property type="entry name" value="Tubulin/FtsZ_2-layer-sand-dom"/>
</dbReference>
<feature type="domain" description="Tubulin/FtsZ 2-layer sandwich" evidence="5">
    <location>
        <begin position="174"/>
        <end position="289"/>
    </location>
</feature>
<protein>
    <recommendedName>
        <fullName evidence="5">Tubulin/FtsZ 2-layer sandwich domain-containing protein</fullName>
    </recommendedName>
</protein>
<dbReference type="PANTHER" id="PTHR30314">
    <property type="entry name" value="CELL DIVISION PROTEIN FTSZ-RELATED"/>
    <property type="match status" value="1"/>
</dbReference>
<dbReference type="EMBL" id="JBHSXI010000025">
    <property type="protein sequence ID" value="MFC6890717.1"/>
    <property type="molecule type" value="Genomic_DNA"/>
</dbReference>
<dbReference type="RefSeq" id="WP_379771017.1">
    <property type="nucleotide sequence ID" value="NZ_JBHSXI010000025.1"/>
</dbReference>
<evidence type="ECO:0000256" key="3">
    <source>
        <dbReference type="ARBA" id="ARBA00023134"/>
    </source>
</evidence>
<dbReference type="InterPro" id="IPR045061">
    <property type="entry name" value="FtsZ/CetZ"/>
</dbReference>
<keyword evidence="4" id="KW-0132">Cell division</keyword>
<evidence type="ECO:0000256" key="1">
    <source>
        <dbReference type="ARBA" id="ARBA00022490"/>
    </source>
</evidence>
<gene>
    <name evidence="6" type="ORF">ACFQEY_17155</name>
</gene>
<keyword evidence="4" id="KW-0717">Septation</keyword>
<keyword evidence="4" id="KW-0131">Cell cycle</keyword>
<evidence type="ECO:0000259" key="5">
    <source>
        <dbReference type="SMART" id="SM00865"/>
    </source>
</evidence>
<dbReference type="InterPro" id="IPR024757">
    <property type="entry name" value="FtsZ_C"/>
</dbReference>
<keyword evidence="2" id="KW-0547">Nucleotide-binding</keyword>
<evidence type="ECO:0000313" key="7">
    <source>
        <dbReference type="Proteomes" id="UP001596333"/>
    </source>
</evidence>
<dbReference type="PANTHER" id="PTHR30314:SF3">
    <property type="entry name" value="MITOCHONDRIAL DIVISION PROTEIN FSZA"/>
    <property type="match status" value="1"/>
</dbReference>